<proteinExistence type="predicted"/>
<dbReference type="EMBL" id="PELV01000222">
    <property type="protein sequence ID" value="RTH17858.1"/>
    <property type="molecule type" value="Genomic_DNA"/>
</dbReference>
<evidence type="ECO:0000313" key="8">
    <source>
        <dbReference type="Proteomes" id="UP000287467"/>
    </source>
</evidence>
<accession>A0A430RLA6</accession>
<comment type="caution">
    <text evidence="2">The sequence shown here is derived from an EMBL/GenBank/DDBJ whole genome shotgun (WGS) entry which is preliminary data.</text>
</comment>
<evidence type="ECO:0000313" key="1">
    <source>
        <dbReference type="EMBL" id="RTH02511.1"/>
    </source>
</evidence>
<sequence>MLTSRGLHEVQGTVDRCYRVFRDFIVTALKKEEGGHEGDTQSTVDIVSSNKTTAFLKTGDIFTDLYPCGML</sequence>
<dbReference type="Proteomes" id="UP000287467">
    <property type="component" value="Unassembled WGS sequence"/>
</dbReference>
<reference evidence="5 6" key="1">
    <citation type="journal article" date="2019" name="Extremophiles">
        <title>Biogeography of thermophiles and predominance of Thermus scotoductus in domestic water heaters.</title>
        <authorList>
            <person name="Wilpiszeski R.L."/>
            <person name="Zhang Z."/>
            <person name="House C.H."/>
        </authorList>
    </citation>
    <scope>NUCLEOTIDE SEQUENCE [LARGE SCALE GENOMIC DNA]</scope>
    <source>
        <strain evidence="3 6">14_S14</strain>
        <strain evidence="4 8">1_S1</strain>
        <strain evidence="2 7">28_S28</strain>
        <strain evidence="1 5">34_S34</strain>
    </source>
</reference>
<evidence type="ECO:0000313" key="7">
    <source>
        <dbReference type="Proteomes" id="UP000287439"/>
    </source>
</evidence>
<evidence type="ECO:0000313" key="4">
    <source>
        <dbReference type="EMBL" id="RTI60317.1"/>
    </source>
</evidence>
<evidence type="ECO:0000313" key="2">
    <source>
        <dbReference type="EMBL" id="RTH17858.1"/>
    </source>
</evidence>
<dbReference type="Proteomes" id="UP000286734">
    <property type="component" value="Unassembled WGS sequence"/>
</dbReference>
<dbReference type="Proteomes" id="UP000287439">
    <property type="component" value="Unassembled WGS sequence"/>
</dbReference>
<organism evidence="2 7">
    <name type="scientific">Thermus scotoductus</name>
    <dbReference type="NCBI Taxonomy" id="37636"/>
    <lineage>
        <taxon>Bacteria</taxon>
        <taxon>Thermotogati</taxon>
        <taxon>Deinococcota</taxon>
        <taxon>Deinococci</taxon>
        <taxon>Thermales</taxon>
        <taxon>Thermaceae</taxon>
        <taxon>Thermus</taxon>
    </lineage>
</organism>
<evidence type="ECO:0000313" key="6">
    <source>
        <dbReference type="Proteomes" id="UP000287155"/>
    </source>
</evidence>
<gene>
    <name evidence="4" type="ORF">CSW14_02040</name>
    <name evidence="3" type="ORF">CSW27_10215</name>
    <name evidence="2" type="ORF">CSW41_07300</name>
    <name evidence="1" type="ORF">CSW47_10470</name>
</gene>
<dbReference type="EMBL" id="PEMW01000045">
    <property type="protein sequence ID" value="RTI60317.1"/>
    <property type="molecule type" value="Genomic_DNA"/>
</dbReference>
<dbReference type="EMBL" id="PEMJ01000324">
    <property type="protein sequence ID" value="RTI12580.1"/>
    <property type="molecule type" value="Genomic_DNA"/>
</dbReference>
<evidence type="ECO:0000313" key="5">
    <source>
        <dbReference type="Proteomes" id="UP000286734"/>
    </source>
</evidence>
<evidence type="ECO:0000313" key="3">
    <source>
        <dbReference type="EMBL" id="RTI12580.1"/>
    </source>
</evidence>
<name>A0A430RLA6_THESC</name>
<protein>
    <submittedName>
        <fullName evidence="2">Uncharacterized protein</fullName>
    </submittedName>
</protein>
<dbReference type="Proteomes" id="UP000287155">
    <property type="component" value="Unassembled WGS sequence"/>
</dbReference>
<dbReference type="AlphaFoldDB" id="A0A430RLA6"/>
<dbReference type="EMBL" id="PELP01000333">
    <property type="protein sequence ID" value="RTH02511.1"/>
    <property type="molecule type" value="Genomic_DNA"/>
</dbReference>